<accession>A0A8J3TAB3</accession>
<dbReference type="PANTHER" id="PTHR10344">
    <property type="entry name" value="THYMIDYLATE KINASE"/>
    <property type="match status" value="1"/>
</dbReference>
<dbReference type="PANTHER" id="PTHR10344:SF4">
    <property type="entry name" value="UMP-CMP KINASE 2, MITOCHONDRIAL"/>
    <property type="match status" value="1"/>
</dbReference>
<organism evidence="6 7">
    <name type="scientific">Planosporangium mesophilum</name>
    <dbReference type="NCBI Taxonomy" id="689768"/>
    <lineage>
        <taxon>Bacteria</taxon>
        <taxon>Bacillati</taxon>
        <taxon>Actinomycetota</taxon>
        <taxon>Actinomycetes</taxon>
        <taxon>Micromonosporales</taxon>
        <taxon>Micromonosporaceae</taxon>
        <taxon>Planosporangium</taxon>
    </lineage>
</organism>
<sequence length="224" mass="24594">MNARFPSTTGHGDFPAADLAFSGGLPGSGSDPERNRRGRLVVLEGLSAVGKSTLAPLVAAAVTARFVPTVPPEFEDARRHIDRLGSLMARLHFWMTANYAAAQAIRFALRAGDDVVIESYFYRTLATHAAMGVTTLPVVDWDYAVAPDLAVLLTVDEEVRQRRLAARLPDNRTYWSRLEEANVETTRLVYDTFELMRIDTTGLTVPQVVRRLGELVAATPAPRT</sequence>
<evidence type="ECO:0000313" key="6">
    <source>
        <dbReference type="EMBL" id="GII22838.1"/>
    </source>
</evidence>
<dbReference type="GO" id="GO:0004550">
    <property type="term" value="F:nucleoside diphosphate kinase activity"/>
    <property type="evidence" value="ECO:0007669"/>
    <property type="project" value="TreeGrafter"/>
</dbReference>
<comment type="caution">
    <text evidence="6">The sequence shown here is derived from an EMBL/GenBank/DDBJ whole genome shotgun (WGS) entry which is preliminary data.</text>
</comment>
<dbReference type="GO" id="GO:0004798">
    <property type="term" value="F:dTMP kinase activity"/>
    <property type="evidence" value="ECO:0007669"/>
    <property type="project" value="TreeGrafter"/>
</dbReference>
<dbReference type="InterPro" id="IPR027417">
    <property type="entry name" value="P-loop_NTPase"/>
</dbReference>
<name>A0A8J3TAB3_9ACTN</name>
<dbReference type="GO" id="GO:0005524">
    <property type="term" value="F:ATP binding"/>
    <property type="evidence" value="ECO:0007669"/>
    <property type="project" value="UniProtKB-KW"/>
</dbReference>
<evidence type="ECO:0000256" key="4">
    <source>
        <dbReference type="ARBA" id="ARBA00022840"/>
    </source>
</evidence>
<comment type="similarity">
    <text evidence="1">Belongs to the thymidylate kinase family.</text>
</comment>
<dbReference type="GO" id="GO:0005737">
    <property type="term" value="C:cytoplasm"/>
    <property type="evidence" value="ECO:0007669"/>
    <property type="project" value="TreeGrafter"/>
</dbReference>
<dbReference type="GO" id="GO:0006233">
    <property type="term" value="P:dTDP biosynthetic process"/>
    <property type="evidence" value="ECO:0007669"/>
    <property type="project" value="TreeGrafter"/>
</dbReference>
<reference evidence="6" key="1">
    <citation type="submission" date="2021-01" db="EMBL/GenBank/DDBJ databases">
        <title>Whole genome shotgun sequence of Planosporangium mesophilum NBRC 109066.</title>
        <authorList>
            <person name="Komaki H."/>
            <person name="Tamura T."/>
        </authorList>
    </citation>
    <scope>NUCLEOTIDE SEQUENCE</scope>
    <source>
        <strain evidence="6">NBRC 109066</strain>
    </source>
</reference>
<dbReference type="Proteomes" id="UP000599074">
    <property type="component" value="Unassembled WGS sequence"/>
</dbReference>
<dbReference type="Gene3D" id="3.40.50.300">
    <property type="entry name" value="P-loop containing nucleotide triphosphate hydrolases"/>
    <property type="match status" value="1"/>
</dbReference>
<feature type="domain" description="Thymidylate kinase-like" evidence="5">
    <location>
        <begin position="43"/>
        <end position="173"/>
    </location>
</feature>
<dbReference type="GO" id="GO:0006235">
    <property type="term" value="P:dTTP biosynthetic process"/>
    <property type="evidence" value="ECO:0007669"/>
    <property type="project" value="TreeGrafter"/>
</dbReference>
<dbReference type="InterPro" id="IPR039430">
    <property type="entry name" value="Thymidylate_kin-like_dom"/>
</dbReference>
<proteinExistence type="inferred from homology"/>
<evidence type="ECO:0000256" key="3">
    <source>
        <dbReference type="ARBA" id="ARBA00022741"/>
    </source>
</evidence>
<gene>
    <name evidence="6" type="ORF">Pme01_24350</name>
</gene>
<keyword evidence="3" id="KW-0547">Nucleotide-binding</keyword>
<dbReference type="Pfam" id="PF02223">
    <property type="entry name" value="Thymidylate_kin"/>
    <property type="match status" value="1"/>
</dbReference>
<evidence type="ECO:0000259" key="5">
    <source>
        <dbReference type="Pfam" id="PF02223"/>
    </source>
</evidence>
<evidence type="ECO:0000313" key="7">
    <source>
        <dbReference type="Proteomes" id="UP000599074"/>
    </source>
</evidence>
<dbReference type="SUPFAM" id="SSF52540">
    <property type="entry name" value="P-loop containing nucleoside triphosphate hydrolases"/>
    <property type="match status" value="1"/>
</dbReference>
<evidence type="ECO:0000256" key="2">
    <source>
        <dbReference type="ARBA" id="ARBA00017144"/>
    </source>
</evidence>
<dbReference type="GO" id="GO:0006227">
    <property type="term" value="P:dUDP biosynthetic process"/>
    <property type="evidence" value="ECO:0007669"/>
    <property type="project" value="TreeGrafter"/>
</dbReference>
<dbReference type="RefSeq" id="WP_168115613.1">
    <property type="nucleotide sequence ID" value="NZ_BOON01000021.1"/>
</dbReference>
<keyword evidence="7" id="KW-1185">Reference proteome</keyword>
<dbReference type="AlphaFoldDB" id="A0A8J3TAB3"/>
<protein>
    <recommendedName>
        <fullName evidence="2">Thymidylate kinase</fullName>
    </recommendedName>
</protein>
<dbReference type="EMBL" id="BOON01000021">
    <property type="protein sequence ID" value="GII22838.1"/>
    <property type="molecule type" value="Genomic_DNA"/>
</dbReference>
<evidence type="ECO:0000256" key="1">
    <source>
        <dbReference type="ARBA" id="ARBA00009776"/>
    </source>
</evidence>
<keyword evidence="4" id="KW-0067">ATP-binding</keyword>